<name>A0ABS3G022_9FLAO</name>
<keyword evidence="3" id="KW-1185">Reference proteome</keyword>
<keyword evidence="1" id="KW-1133">Transmembrane helix</keyword>
<dbReference type="PANTHER" id="PTHR43471:SF14">
    <property type="entry name" value="ABC-2 TYPE TRANSPORT SYSTEM PERMEASE PROTEIN"/>
    <property type="match status" value="1"/>
</dbReference>
<dbReference type="RefSeq" id="WP_207031106.1">
    <property type="nucleotide sequence ID" value="NZ_CP159476.1"/>
</dbReference>
<keyword evidence="1" id="KW-0472">Membrane</keyword>
<organism evidence="2 3">
    <name type="scientific">Flagellimonas aurea</name>
    <dbReference type="NCBI Taxonomy" id="2915619"/>
    <lineage>
        <taxon>Bacteria</taxon>
        <taxon>Pseudomonadati</taxon>
        <taxon>Bacteroidota</taxon>
        <taxon>Flavobacteriia</taxon>
        <taxon>Flavobacteriales</taxon>
        <taxon>Flavobacteriaceae</taxon>
        <taxon>Flagellimonas</taxon>
    </lineage>
</organism>
<sequence>MIQTLKILWRFEAISMFRNSFQMLLFASILLLGLYAIYYGNAIIQVQRQTIEAVGEIERDEFNEYRRSFEMTPSSTKEEQVLQIASDPAYAWHRHGYHAILPPHAYAALALGQRDVEPYYYKLTGMSLYYQLFEGELANPLKLYAGNFDLSFVLIYLFPLLVIAFTYGLYAEEKENGVLPLLNIQPIGLNKIILVRFGFYFLLITGLGILLSLIGFMVSGIGLDGLAAVLWSATLLCYLGFWFALMYALVALKRNSSLTAISAAALWLFFLIVFPAVLNSYATASHPVDSTVLTEITRRKSLENEEDLEEAKTVVLEYLETQKVYQGADSLLDQNTLAKAYAAFTALNDAHYREEVTEYQEQIRLREAWISNFRWINPAVNAQGVFNEVVETDLGTFQSFHRSIENFHRNITHFYFSRLFFGHAIAAGDYGDLPTFELSVDRGTRMNNIMKRLLELFLGVILIMGAGLLLFNRKLT</sequence>
<feature type="transmembrane region" description="Helical" evidence="1">
    <location>
        <begin position="258"/>
        <end position="278"/>
    </location>
</feature>
<feature type="transmembrane region" description="Helical" evidence="1">
    <location>
        <begin position="228"/>
        <end position="252"/>
    </location>
</feature>
<dbReference type="PANTHER" id="PTHR43471">
    <property type="entry name" value="ABC TRANSPORTER PERMEASE"/>
    <property type="match status" value="1"/>
</dbReference>
<dbReference type="Pfam" id="PF12040">
    <property type="entry name" value="DUF3526"/>
    <property type="match status" value="1"/>
</dbReference>
<proteinExistence type="predicted"/>
<protein>
    <submittedName>
        <fullName evidence="2">DUF3526 domain-containing protein</fullName>
    </submittedName>
</protein>
<dbReference type="EMBL" id="JAFLNL010000001">
    <property type="protein sequence ID" value="MBO0352747.1"/>
    <property type="molecule type" value="Genomic_DNA"/>
</dbReference>
<dbReference type="Proteomes" id="UP000664044">
    <property type="component" value="Unassembled WGS sequence"/>
</dbReference>
<accession>A0ABS3G022</accession>
<keyword evidence="1" id="KW-0812">Transmembrane</keyword>
<feature type="transmembrane region" description="Helical" evidence="1">
    <location>
        <begin position="150"/>
        <end position="170"/>
    </location>
</feature>
<reference evidence="2 3" key="1">
    <citation type="submission" date="2021-03" db="EMBL/GenBank/DDBJ databases">
        <title>Muricauda lutimaris sp. nov. and Muricauda ruestringensis sp. nov, two marine members of the Flavobacteriaceae isolated from deep sea sediments of Western Pacific.</title>
        <authorList>
            <person name="Zhao S."/>
            <person name="Liu R."/>
        </authorList>
    </citation>
    <scope>NUCLEOTIDE SEQUENCE [LARGE SCALE GENOMIC DNA]</scope>
    <source>
        <strain evidence="2 3">BC31-1-A7</strain>
    </source>
</reference>
<evidence type="ECO:0000256" key="1">
    <source>
        <dbReference type="SAM" id="Phobius"/>
    </source>
</evidence>
<dbReference type="InterPro" id="IPR021913">
    <property type="entry name" value="DUF3526"/>
</dbReference>
<evidence type="ECO:0000313" key="2">
    <source>
        <dbReference type="EMBL" id="MBO0352747.1"/>
    </source>
</evidence>
<feature type="transmembrane region" description="Helical" evidence="1">
    <location>
        <begin position="453"/>
        <end position="471"/>
    </location>
</feature>
<comment type="caution">
    <text evidence="2">The sequence shown here is derived from an EMBL/GenBank/DDBJ whole genome shotgun (WGS) entry which is preliminary data.</text>
</comment>
<feature type="transmembrane region" description="Helical" evidence="1">
    <location>
        <begin position="197"/>
        <end position="216"/>
    </location>
</feature>
<feature type="transmembrane region" description="Helical" evidence="1">
    <location>
        <begin position="20"/>
        <end position="39"/>
    </location>
</feature>
<gene>
    <name evidence="2" type="ORF">J0656_01865</name>
</gene>
<evidence type="ECO:0000313" key="3">
    <source>
        <dbReference type="Proteomes" id="UP000664044"/>
    </source>
</evidence>